<evidence type="ECO:0000256" key="1">
    <source>
        <dbReference type="SAM" id="MobiDB-lite"/>
    </source>
</evidence>
<dbReference type="AlphaFoldDB" id="A0A9N9EIY6"/>
<accession>A0A9N9EIY6</accession>
<comment type="caution">
    <text evidence="2">The sequence shown here is derived from an EMBL/GenBank/DDBJ whole genome shotgun (WGS) entry which is preliminary data.</text>
</comment>
<proteinExistence type="predicted"/>
<feature type="region of interest" description="Disordered" evidence="1">
    <location>
        <begin position="1"/>
        <end position="99"/>
    </location>
</feature>
<organism evidence="2 3">
    <name type="scientific">Dentiscutata erythropus</name>
    <dbReference type="NCBI Taxonomy" id="1348616"/>
    <lineage>
        <taxon>Eukaryota</taxon>
        <taxon>Fungi</taxon>
        <taxon>Fungi incertae sedis</taxon>
        <taxon>Mucoromycota</taxon>
        <taxon>Glomeromycotina</taxon>
        <taxon>Glomeromycetes</taxon>
        <taxon>Diversisporales</taxon>
        <taxon>Gigasporaceae</taxon>
        <taxon>Dentiscutata</taxon>
    </lineage>
</organism>
<sequence length="434" mass="50002">MAQEKRNSSILPLKKCSKTRTIRSLSTSMIPQTKPTEQLSTTHNNKIDNETQLTRKFSLSSRKPPKPTKQLPLETKKTTSSLETKKTFPPLEIKKKPPPLEIKKKLPFVEIKKKSSPVEIKKNPSPLEIKKKSSSIEIKKNPSPLEIKKNPSPFEIKKNPSPLEIKKNPSPLEIKKKSSPIEAKKKSLENLKKSTEPLVIKKTTPLLTKNKPISSVVKKKSMPQINKSLSLRERDDIETKYLTSARGRSREQKDIKFGNNEKYDWKDNNDKIGDEKEYSEKFRDEEKDVDSDINDKEFLDTLLSKVDLSHPITVEMITQVIELQMQNSLLKEGNQALWQEYKWQSNLERELIEELNKMEATFEKVTSPKKQIDKALNSLKTNLTDSSPSIILQKDQQESEEDLAFLRVSSIIESMKNDILIQLEYNVDKINLEE</sequence>
<feature type="region of interest" description="Disordered" evidence="1">
    <location>
        <begin position="131"/>
        <end position="189"/>
    </location>
</feature>
<dbReference type="OrthoDB" id="2433446at2759"/>
<feature type="compositionally biased region" description="Low complexity" evidence="1">
    <location>
        <begin position="78"/>
        <end position="91"/>
    </location>
</feature>
<dbReference type="Proteomes" id="UP000789405">
    <property type="component" value="Unassembled WGS sequence"/>
</dbReference>
<feature type="compositionally biased region" description="Polar residues" evidence="1">
    <location>
        <begin position="22"/>
        <end position="61"/>
    </location>
</feature>
<reference evidence="2" key="1">
    <citation type="submission" date="2021-06" db="EMBL/GenBank/DDBJ databases">
        <authorList>
            <person name="Kallberg Y."/>
            <person name="Tangrot J."/>
            <person name="Rosling A."/>
        </authorList>
    </citation>
    <scope>NUCLEOTIDE SEQUENCE</scope>
    <source>
        <strain evidence="2">MA453B</strain>
    </source>
</reference>
<evidence type="ECO:0000313" key="2">
    <source>
        <dbReference type="EMBL" id="CAG8677068.1"/>
    </source>
</evidence>
<keyword evidence="3" id="KW-1185">Reference proteome</keyword>
<protein>
    <submittedName>
        <fullName evidence="2">8601_t:CDS:1</fullName>
    </submittedName>
</protein>
<gene>
    <name evidence="2" type="ORF">DERYTH_LOCUS11575</name>
</gene>
<name>A0A9N9EIY6_9GLOM</name>
<evidence type="ECO:0000313" key="3">
    <source>
        <dbReference type="Proteomes" id="UP000789405"/>
    </source>
</evidence>
<dbReference type="EMBL" id="CAJVPY010007217">
    <property type="protein sequence ID" value="CAG8677068.1"/>
    <property type="molecule type" value="Genomic_DNA"/>
</dbReference>